<dbReference type="Pfam" id="PF17389">
    <property type="entry name" value="Bac_rhamnosid6H"/>
    <property type="match status" value="1"/>
</dbReference>
<dbReference type="OrthoDB" id="9815108at2"/>
<comment type="caution">
    <text evidence="3">The sequence shown here is derived from an EMBL/GenBank/DDBJ whole genome shotgun (WGS) entry which is preliminary data.</text>
</comment>
<dbReference type="Proteomes" id="UP000321893">
    <property type="component" value="Unassembled WGS sequence"/>
</dbReference>
<dbReference type="Gene3D" id="2.60.420.10">
    <property type="entry name" value="Maltose phosphorylase, domain 3"/>
    <property type="match status" value="1"/>
</dbReference>
<feature type="domain" description="Alpha-rhamnosidase-like N-terminal" evidence="2">
    <location>
        <begin position="46"/>
        <end position="204"/>
    </location>
</feature>
<dbReference type="PANTHER" id="PTHR34987:SF6">
    <property type="entry name" value="ALPHA-L-RHAMNOSIDASE SIX-HAIRPIN GLYCOSIDASE DOMAIN-CONTAINING PROTEIN"/>
    <property type="match status" value="1"/>
</dbReference>
<accession>A0A511DX02</accession>
<dbReference type="Gene3D" id="2.60.120.260">
    <property type="entry name" value="Galactose-binding domain-like"/>
    <property type="match status" value="2"/>
</dbReference>
<organism evidence="3 4">
    <name type="scientific">Lentilactobacillus kefiri</name>
    <name type="common">Lactobacillus kefiri</name>
    <dbReference type="NCBI Taxonomy" id="33962"/>
    <lineage>
        <taxon>Bacteria</taxon>
        <taxon>Bacillati</taxon>
        <taxon>Bacillota</taxon>
        <taxon>Bacilli</taxon>
        <taxon>Lactobacillales</taxon>
        <taxon>Lactobacillaceae</taxon>
        <taxon>Lentilactobacillus</taxon>
    </lineage>
</organism>
<protein>
    <submittedName>
        <fullName evidence="3">Alpha-L-rhamnosidase</fullName>
    </submittedName>
</protein>
<dbReference type="InterPro" id="IPR048932">
    <property type="entry name" value="Rhamnosid-like_N_bacteroidetes"/>
</dbReference>
<dbReference type="Pfam" id="PF21209">
    <property type="entry name" value="Bac_rhamnosid-like_N"/>
    <property type="match status" value="1"/>
</dbReference>
<evidence type="ECO:0000259" key="1">
    <source>
        <dbReference type="Pfam" id="PF17389"/>
    </source>
</evidence>
<dbReference type="STRING" id="1423764.FC95_GL002094"/>
<dbReference type="SUPFAM" id="SSF48208">
    <property type="entry name" value="Six-hairpin glycosidases"/>
    <property type="match status" value="1"/>
</dbReference>
<dbReference type="PANTHER" id="PTHR34987">
    <property type="entry name" value="C, PUTATIVE (AFU_ORTHOLOGUE AFUA_3G02880)-RELATED"/>
    <property type="match status" value="1"/>
</dbReference>
<gene>
    <name evidence="3" type="primary">ram1</name>
    <name evidence="3" type="ORF">LKE01_21920</name>
</gene>
<dbReference type="InterPro" id="IPR035396">
    <property type="entry name" value="Bac_rhamnosid6H"/>
</dbReference>
<dbReference type="GO" id="GO:0005975">
    <property type="term" value="P:carbohydrate metabolic process"/>
    <property type="evidence" value="ECO:0007669"/>
    <property type="project" value="InterPro"/>
</dbReference>
<sequence length="653" mass="75105">MNPTTYWIWYPGDFSIHQGMLQNFAREERGMGWPAYWYIDDCNRNVKFSRTYNLDKPTEFKVYAHGTGYVDINGNKHRLGESLKCDPGRNVITIFVGNTTGLPCVYIDGTVIKSDNGWQASNFVSTFSAGNDPLFTKKDQDPNVIEYQKIKVQPARIQEINNGVLFDFGRAVNGSLRLKLHQSDKVTICYGESQTEALDVGMCYYKQDDVDEKSVIRRRAFRFVFIPNVKKNQVALIAIHEYVPKNNISEFKTDNQLINKIWDISTETLNLCSDVFFIDGIKRDRWIWAGDAYQANFINQYSFFNEDVDKRTLLALRGQNDIKQHMNTIVDYSMLWVIGVLNHYEMTGDTNFLKMVFPKMESMVQYFITQTNEKGFIYGRKNDWIFVDWSEIDKEGTVAAEQALLIEVYKTMITCGSVLDKPIGKYQVLHDQLLGNFIEYFWSSQKGAFIDSYESGKCHVTRHANIFAILFDLIDDDKKQSILNNVLLNDGILQITTPYFKFFEQDALCKMGHQDIVYKTIVNYWGGMLNNDAVTFWEEYDPTKSGKDMYAMYGDPYGKSLCHAWGASPIYLLGRYFVGLYPTRPGYREFNIEPNLSNFKKLHVVLPVKSGKVTVEKDGENLSVIATRDGGTLIVDNHKYALAANKELSVQLK</sequence>
<dbReference type="RefSeq" id="WP_056982829.1">
    <property type="nucleotide sequence ID" value="NZ_BJVK01000051.1"/>
</dbReference>
<reference evidence="3" key="1">
    <citation type="submission" date="2019-07" db="EMBL/GenBank/DDBJ databases">
        <title>Whole genome shotgun sequence of Lactobacillus kefiri NBRC 15888.</title>
        <authorList>
            <person name="Hosoyama A."/>
            <person name="Uohara A."/>
            <person name="Ohji S."/>
            <person name="Ichikawa N."/>
        </authorList>
    </citation>
    <scope>NUCLEOTIDE SEQUENCE [LARGE SCALE GENOMIC DNA]</scope>
    <source>
        <strain evidence="3">NBRC 15888</strain>
    </source>
</reference>
<name>A0A511DX02_LENKE</name>
<dbReference type="EMBL" id="BJVK01000051">
    <property type="protein sequence ID" value="GEL29372.1"/>
    <property type="molecule type" value="Genomic_DNA"/>
</dbReference>
<dbReference type="Gene3D" id="1.50.10.10">
    <property type="match status" value="1"/>
</dbReference>
<feature type="domain" description="Alpha-L-rhamnosidase six-hairpin glycosidase" evidence="1">
    <location>
        <begin position="248"/>
        <end position="575"/>
    </location>
</feature>
<dbReference type="InterPro" id="IPR012341">
    <property type="entry name" value="6hp_glycosidase-like_sf"/>
</dbReference>
<dbReference type="InterPro" id="IPR008928">
    <property type="entry name" value="6-hairpin_glycosidase_sf"/>
</dbReference>
<evidence type="ECO:0000313" key="4">
    <source>
        <dbReference type="Proteomes" id="UP000321893"/>
    </source>
</evidence>
<keyword evidence="4" id="KW-1185">Reference proteome</keyword>
<proteinExistence type="predicted"/>
<dbReference type="GeneID" id="71566899"/>
<dbReference type="AlphaFoldDB" id="A0A511DX02"/>
<evidence type="ECO:0000259" key="2">
    <source>
        <dbReference type="Pfam" id="PF21209"/>
    </source>
</evidence>
<evidence type="ECO:0000313" key="3">
    <source>
        <dbReference type="EMBL" id="GEL29372.1"/>
    </source>
</evidence>